<evidence type="ECO:0000256" key="1">
    <source>
        <dbReference type="SAM" id="MobiDB-lite"/>
    </source>
</evidence>
<dbReference type="Proteomes" id="UP000017842">
    <property type="component" value="Unassembled WGS sequence"/>
</dbReference>
<evidence type="ECO:0000256" key="2">
    <source>
        <dbReference type="SAM" id="SignalP"/>
    </source>
</evidence>
<protein>
    <recommendedName>
        <fullName evidence="5">Lipoprotein</fullName>
    </recommendedName>
</protein>
<dbReference type="STRING" id="1116472.MGMO_10c00060"/>
<sequence length="50" mass="5539">MKTKKHVVILITFLLLTVSACASKTKGFKNEGYHSHPGGQGHPWDKGRSF</sequence>
<reference evidence="3 4" key="1">
    <citation type="journal article" date="2013" name="Genome Announc.">
        <title>Draft Genome Sequence of the Methanotrophic Gammaproteobacterium Methyloglobulus morosus DSM 22980 Strain KoM1.</title>
        <authorList>
            <person name="Poehlein A."/>
            <person name="Deutzmann J.S."/>
            <person name="Daniel R."/>
            <person name="Simeonova D.D."/>
        </authorList>
    </citation>
    <scope>NUCLEOTIDE SEQUENCE [LARGE SCALE GENOMIC DNA]</scope>
    <source>
        <strain evidence="3 4">KoM1</strain>
    </source>
</reference>
<dbReference type="EMBL" id="AYLO01000010">
    <property type="protein sequence ID" value="ESS73784.1"/>
    <property type="molecule type" value="Genomic_DNA"/>
</dbReference>
<dbReference type="PROSITE" id="PS51257">
    <property type="entry name" value="PROKAR_LIPOPROTEIN"/>
    <property type="match status" value="1"/>
</dbReference>
<feature type="chain" id="PRO_5004733597" description="Lipoprotein" evidence="2">
    <location>
        <begin position="23"/>
        <end position="50"/>
    </location>
</feature>
<comment type="caution">
    <text evidence="3">The sequence shown here is derived from an EMBL/GenBank/DDBJ whole genome shotgun (WGS) entry which is preliminary data.</text>
</comment>
<dbReference type="AlphaFoldDB" id="V5C117"/>
<gene>
    <name evidence="3" type="ORF">MGMO_10c00060</name>
</gene>
<accession>V5C117</accession>
<organism evidence="3 4">
    <name type="scientific">Methyloglobulus morosus KoM1</name>
    <dbReference type="NCBI Taxonomy" id="1116472"/>
    <lineage>
        <taxon>Bacteria</taxon>
        <taxon>Pseudomonadati</taxon>
        <taxon>Pseudomonadota</taxon>
        <taxon>Gammaproteobacteria</taxon>
        <taxon>Methylococcales</taxon>
        <taxon>Methylococcaceae</taxon>
        <taxon>Methyloglobulus</taxon>
    </lineage>
</organism>
<evidence type="ECO:0000313" key="4">
    <source>
        <dbReference type="Proteomes" id="UP000017842"/>
    </source>
</evidence>
<evidence type="ECO:0000313" key="3">
    <source>
        <dbReference type="EMBL" id="ESS73784.1"/>
    </source>
</evidence>
<evidence type="ECO:0008006" key="5">
    <source>
        <dbReference type="Google" id="ProtNLM"/>
    </source>
</evidence>
<feature type="region of interest" description="Disordered" evidence="1">
    <location>
        <begin position="27"/>
        <end position="50"/>
    </location>
</feature>
<keyword evidence="4" id="KW-1185">Reference proteome</keyword>
<keyword evidence="2" id="KW-0732">Signal</keyword>
<proteinExistence type="predicted"/>
<feature type="signal peptide" evidence="2">
    <location>
        <begin position="1"/>
        <end position="22"/>
    </location>
</feature>
<name>V5C117_9GAMM</name>